<dbReference type="EMBL" id="JAKUCV010002097">
    <property type="protein sequence ID" value="KAJ4843947.1"/>
    <property type="molecule type" value="Genomic_DNA"/>
</dbReference>
<protein>
    <submittedName>
        <fullName evidence="2">Uncharacterized protein</fullName>
    </submittedName>
</protein>
<dbReference type="AlphaFoldDB" id="A0A9Q0JK37"/>
<evidence type="ECO:0000313" key="3">
    <source>
        <dbReference type="Proteomes" id="UP001141552"/>
    </source>
</evidence>
<name>A0A9Q0JK37_9ROSI</name>
<keyword evidence="3" id="KW-1185">Reference proteome</keyword>
<proteinExistence type="predicted"/>
<dbReference type="OrthoDB" id="10261072at2759"/>
<comment type="caution">
    <text evidence="2">The sequence shown here is derived from an EMBL/GenBank/DDBJ whole genome shotgun (WGS) entry which is preliminary data.</text>
</comment>
<sequence length="115" mass="12843">MAGTFGAITWRVAGLPLLYNPQNPSLSPLSKSISAKDPYCYRQNPRFLKMAQAEVQNNSPEIQEPSPKIPKLQQNGAHQVSQNPLALLRVKKLSANAVLPTRVQRRLRCLVEEKP</sequence>
<feature type="region of interest" description="Disordered" evidence="1">
    <location>
        <begin position="56"/>
        <end position="77"/>
    </location>
</feature>
<dbReference type="Proteomes" id="UP001141552">
    <property type="component" value="Unassembled WGS sequence"/>
</dbReference>
<reference evidence="2" key="1">
    <citation type="submission" date="2022-02" db="EMBL/GenBank/DDBJ databases">
        <authorList>
            <person name="Henning P.M."/>
            <person name="McCubbin A.G."/>
            <person name="Shore J.S."/>
        </authorList>
    </citation>
    <scope>NUCLEOTIDE SEQUENCE</scope>
    <source>
        <strain evidence="2">F60SS</strain>
        <tissue evidence="2">Leaves</tissue>
    </source>
</reference>
<evidence type="ECO:0000256" key="1">
    <source>
        <dbReference type="SAM" id="MobiDB-lite"/>
    </source>
</evidence>
<organism evidence="2 3">
    <name type="scientific">Turnera subulata</name>
    <dbReference type="NCBI Taxonomy" id="218843"/>
    <lineage>
        <taxon>Eukaryota</taxon>
        <taxon>Viridiplantae</taxon>
        <taxon>Streptophyta</taxon>
        <taxon>Embryophyta</taxon>
        <taxon>Tracheophyta</taxon>
        <taxon>Spermatophyta</taxon>
        <taxon>Magnoliopsida</taxon>
        <taxon>eudicotyledons</taxon>
        <taxon>Gunneridae</taxon>
        <taxon>Pentapetalae</taxon>
        <taxon>rosids</taxon>
        <taxon>fabids</taxon>
        <taxon>Malpighiales</taxon>
        <taxon>Passifloraceae</taxon>
        <taxon>Turnera</taxon>
    </lineage>
</organism>
<reference evidence="2" key="2">
    <citation type="journal article" date="2023" name="Plants (Basel)">
        <title>Annotation of the Turnera subulata (Passifloraceae) Draft Genome Reveals the S-Locus Evolved after the Divergence of Turneroideae from Passifloroideae in a Stepwise Manner.</title>
        <authorList>
            <person name="Henning P.M."/>
            <person name="Roalson E.H."/>
            <person name="Mir W."/>
            <person name="McCubbin A.G."/>
            <person name="Shore J.S."/>
        </authorList>
    </citation>
    <scope>NUCLEOTIDE SEQUENCE</scope>
    <source>
        <strain evidence="2">F60SS</strain>
    </source>
</reference>
<accession>A0A9Q0JK37</accession>
<gene>
    <name evidence="2" type="ORF">Tsubulata_048688</name>
</gene>
<evidence type="ECO:0000313" key="2">
    <source>
        <dbReference type="EMBL" id="KAJ4843947.1"/>
    </source>
</evidence>